<comment type="caution">
    <text evidence="3">The sequence shown here is derived from an EMBL/GenBank/DDBJ whole genome shotgun (WGS) entry which is preliminary data.</text>
</comment>
<proteinExistence type="predicted"/>
<dbReference type="FunFam" id="2.60.260.20:FF:000002">
    <property type="entry name" value="Dnaj homolog subfamily b member"/>
    <property type="match status" value="1"/>
</dbReference>
<evidence type="ECO:0000313" key="3">
    <source>
        <dbReference type="EMBL" id="CAA7024459.1"/>
    </source>
</evidence>
<evidence type="ECO:0000259" key="2">
    <source>
        <dbReference type="Pfam" id="PF01556"/>
    </source>
</evidence>
<dbReference type="OrthoDB" id="550424at2759"/>
<dbReference type="GO" id="GO:0005829">
    <property type="term" value="C:cytosol"/>
    <property type="evidence" value="ECO:0007669"/>
    <property type="project" value="TreeGrafter"/>
</dbReference>
<sequence length="372" mass="41336">MAATQGVAQPSAKKRSFLLRDIFKLCRSISRVLPRDKPHHHHTHKHNKHERKLHVESKRHEEHKFNAPIDPPVFSFQEANAATGNKVEGVSLCKVRSYRFDNASFVGSKKPLSSLSRSCSRNTATSAATTTANLNPAMRSLSFIGRSKSISNRTDSAAGFMPTLMRSSTTTVPRSFANPILYSSSSEKVAKPQPTEKKLSCTLEELCNGCTKKIKIKRDVITTSGQMSEEEETVEIKVKPGWKGGTKVTFEGKGNEAMASVPADLTFVIVEKEHSVFTREGDDLEMEVEVSLLEALTGFEFSVALPDGDNISLRIEDIIHPGYVTVIQGKGMPNPKEKGKRRGDLRVRFRTKFPEQLTDDQRAEIHSILEDS</sequence>
<evidence type="ECO:0000256" key="1">
    <source>
        <dbReference type="ARBA" id="ARBA00023186"/>
    </source>
</evidence>
<dbReference type="GO" id="GO:0006457">
    <property type="term" value="P:protein folding"/>
    <property type="evidence" value="ECO:0007669"/>
    <property type="project" value="InterPro"/>
</dbReference>
<dbReference type="CDD" id="cd10747">
    <property type="entry name" value="DnaJ_C"/>
    <property type="match status" value="1"/>
</dbReference>
<dbReference type="GO" id="GO:0051082">
    <property type="term" value="F:unfolded protein binding"/>
    <property type="evidence" value="ECO:0007669"/>
    <property type="project" value="InterPro"/>
</dbReference>
<dbReference type="EMBL" id="CACVBM020000888">
    <property type="protein sequence ID" value="CAA7024459.1"/>
    <property type="molecule type" value="Genomic_DNA"/>
</dbReference>
<dbReference type="InterPro" id="IPR008971">
    <property type="entry name" value="HSP40/DnaJ_pept-bd"/>
</dbReference>
<dbReference type="PANTHER" id="PTHR24078">
    <property type="entry name" value="DNAJ HOMOLOG SUBFAMILY C MEMBER"/>
    <property type="match status" value="1"/>
</dbReference>
<dbReference type="GO" id="GO:0051087">
    <property type="term" value="F:protein-folding chaperone binding"/>
    <property type="evidence" value="ECO:0007669"/>
    <property type="project" value="TreeGrafter"/>
</dbReference>
<name>A0A6D2IHE2_9BRAS</name>
<protein>
    <recommendedName>
        <fullName evidence="2">Chaperone DnaJ C-terminal domain-containing protein</fullName>
    </recommendedName>
</protein>
<reference evidence="3" key="1">
    <citation type="submission" date="2020-01" db="EMBL/GenBank/DDBJ databases">
        <authorList>
            <person name="Mishra B."/>
        </authorList>
    </citation>
    <scope>NUCLEOTIDE SEQUENCE [LARGE SCALE GENOMIC DNA]</scope>
</reference>
<keyword evidence="1" id="KW-0143">Chaperone</keyword>
<keyword evidence="4" id="KW-1185">Reference proteome</keyword>
<dbReference type="InterPro" id="IPR051339">
    <property type="entry name" value="DnaJ_subfamily_B"/>
</dbReference>
<dbReference type="InterPro" id="IPR002939">
    <property type="entry name" value="DnaJ_C"/>
</dbReference>
<gene>
    <name evidence="3" type="ORF">MERR_LOCUS11694</name>
</gene>
<dbReference type="AlphaFoldDB" id="A0A6D2IHE2"/>
<organism evidence="3 4">
    <name type="scientific">Microthlaspi erraticum</name>
    <dbReference type="NCBI Taxonomy" id="1685480"/>
    <lineage>
        <taxon>Eukaryota</taxon>
        <taxon>Viridiplantae</taxon>
        <taxon>Streptophyta</taxon>
        <taxon>Embryophyta</taxon>
        <taxon>Tracheophyta</taxon>
        <taxon>Spermatophyta</taxon>
        <taxon>Magnoliopsida</taxon>
        <taxon>eudicotyledons</taxon>
        <taxon>Gunneridae</taxon>
        <taxon>Pentapetalae</taxon>
        <taxon>rosids</taxon>
        <taxon>malvids</taxon>
        <taxon>Brassicales</taxon>
        <taxon>Brassicaceae</taxon>
        <taxon>Coluteocarpeae</taxon>
        <taxon>Microthlaspi</taxon>
    </lineage>
</organism>
<dbReference type="Gene3D" id="2.60.260.20">
    <property type="entry name" value="Urease metallochaperone UreE, N-terminal domain"/>
    <property type="match status" value="2"/>
</dbReference>
<dbReference type="Pfam" id="PF01556">
    <property type="entry name" value="DnaJ_C"/>
    <property type="match status" value="1"/>
</dbReference>
<accession>A0A6D2IHE2</accession>
<dbReference type="PANTHER" id="PTHR24078:SF545">
    <property type="entry name" value="HSP40_DNAJ PEPTIDE-BINDING PROTEIN"/>
    <property type="match status" value="1"/>
</dbReference>
<dbReference type="Proteomes" id="UP000467841">
    <property type="component" value="Unassembled WGS sequence"/>
</dbReference>
<evidence type="ECO:0000313" key="4">
    <source>
        <dbReference type="Proteomes" id="UP000467841"/>
    </source>
</evidence>
<dbReference type="SUPFAM" id="SSF49493">
    <property type="entry name" value="HSP40/DnaJ peptide-binding domain"/>
    <property type="match status" value="2"/>
</dbReference>
<feature type="domain" description="Chaperone DnaJ C-terminal" evidence="2">
    <location>
        <begin position="196"/>
        <end position="354"/>
    </location>
</feature>
<dbReference type="FunFam" id="2.60.260.20:FF:000006">
    <property type="entry name" value="DnaJ subfamily B member 13"/>
    <property type="match status" value="1"/>
</dbReference>